<keyword evidence="1" id="KW-1133">Transmembrane helix</keyword>
<comment type="caution">
    <text evidence="2">The sequence shown here is derived from an EMBL/GenBank/DDBJ whole genome shotgun (WGS) entry which is preliminary data.</text>
</comment>
<keyword evidence="1" id="KW-0472">Membrane</keyword>
<evidence type="ECO:0000313" key="3">
    <source>
        <dbReference type="Proteomes" id="UP001299608"/>
    </source>
</evidence>
<protein>
    <submittedName>
        <fullName evidence="2">Uncharacterized protein</fullName>
    </submittedName>
</protein>
<dbReference type="RefSeq" id="WP_238053371.1">
    <property type="nucleotide sequence ID" value="NZ_JAKNGE010000002.1"/>
</dbReference>
<feature type="transmembrane region" description="Helical" evidence="1">
    <location>
        <begin position="12"/>
        <end position="29"/>
    </location>
</feature>
<name>A0AAW5BV67_9FIRM</name>
<reference evidence="2" key="1">
    <citation type="submission" date="2022-01" db="EMBL/GenBank/DDBJ databases">
        <title>Collection of gut derived symbiotic bacterial strains cultured from healthy donors.</title>
        <authorList>
            <person name="Lin H."/>
            <person name="Kohout C."/>
            <person name="Waligurski E."/>
            <person name="Pamer E.G."/>
        </authorList>
    </citation>
    <scope>NUCLEOTIDE SEQUENCE</scope>
    <source>
        <strain evidence="2">DFI.6.55</strain>
    </source>
</reference>
<gene>
    <name evidence="2" type="ORF">L0N08_01685</name>
</gene>
<evidence type="ECO:0000256" key="1">
    <source>
        <dbReference type="SAM" id="Phobius"/>
    </source>
</evidence>
<organism evidence="2 3">
    <name type="scientific">Enterocloster aldenensis</name>
    <dbReference type="NCBI Taxonomy" id="358742"/>
    <lineage>
        <taxon>Bacteria</taxon>
        <taxon>Bacillati</taxon>
        <taxon>Bacillota</taxon>
        <taxon>Clostridia</taxon>
        <taxon>Lachnospirales</taxon>
        <taxon>Lachnospiraceae</taxon>
        <taxon>Enterocloster</taxon>
    </lineage>
</organism>
<evidence type="ECO:0000313" key="2">
    <source>
        <dbReference type="EMBL" id="MCG4744121.1"/>
    </source>
</evidence>
<sequence length="87" mass="9858">MTVRISSKNIRFFIPLPTAMIGLAIRWMPDRVLDEIRAGAPEPYRNLITKEYVGMVLKECRDILRGNKGLEIIHVEAGDGTYVSVKL</sequence>
<dbReference type="Proteomes" id="UP001299608">
    <property type="component" value="Unassembled WGS sequence"/>
</dbReference>
<keyword evidence="1" id="KW-0812">Transmembrane</keyword>
<accession>A0AAW5BV67</accession>
<dbReference type="AlphaFoldDB" id="A0AAW5BV67"/>
<proteinExistence type="predicted"/>
<dbReference type="EMBL" id="JAKNGE010000002">
    <property type="protein sequence ID" value="MCG4744121.1"/>
    <property type="molecule type" value="Genomic_DNA"/>
</dbReference>